<reference evidence="2" key="1">
    <citation type="submission" date="2020-11" db="EMBL/GenBank/DDBJ databases">
        <authorList>
            <person name="Tran Van P."/>
        </authorList>
    </citation>
    <scope>NUCLEOTIDE SEQUENCE</scope>
</reference>
<evidence type="ECO:0000256" key="1">
    <source>
        <dbReference type="SAM" id="MobiDB-lite"/>
    </source>
</evidence>
<feature type="compositionally biased region" description="Basic and acidic residues" evidence="1">
    <location>
        <begin position="1"/>
        <end position="18"/>
    </location>
</feature>
<gene>
    <name evidence="2" type="ORF">TPSB3V08_LOCUS9690</name>
</gene>
<dbReference type="EMBL" id="OD007939">
    <property type="protein sequence ID" value="CAD7414462.1"/>
    <property type="molecule type" value="Genomic_DNA"/>
</dbReference>
<protein>
    <submittedName>
        <fullName evidence="2">Uncharacterized protein</fullName>
    </submittedName>
</protein>
<feature type="region of interest" description="Disordered" evidence="1">
    <location>
        <begin position="1"/>
        <end position="37"/>
    </location>
</feature>
<organism evidence="2">
    <name type="scientific">Timema poppense</name>
    <name type="common">Walking stick</name>
    <dbReference type="NCBI Taxonomy" id="170557"/>
    <lineage>
        <taxon>Eukaryota</taxon>
        <taxon>Metazoa</taxon>
        <taxon>Ecdysozoa</taxon>
        <taxon>Arthropoda</taxon>
        <taxon>Hexapoda</taxon>
        <taxon>Insecta</taxon>
        <taxon>Pterygota</taxon>
        <taxon>Neoptera</taxon>
        <taxon>Polyneoptera</taxon>
        <taxon>Phasmatodea</taxon>
        <taxon>Timematodea</taxon>
        <taxon>Timematoidea</taxon>
        <taxon>Timematidae</taxon>
        <taxon>Timema</taxon>
    </lineage>
</organism>
<accession>A0A7R9DJJ5</accession>
<sequence length="75" mass="8734">MLYGLEKRMTKKGSEKRLKSSRHWPKQEDGDVLSGNNNPVIFEEWKFSPLKMESKDKLDEEAGAKYKNTENVSDE</sequence>
<name>A0A7R9DJJ5_TIMPO</name>
<proteinExistence type="predicted"/>
<evidence type="ECO:0000313" key="2">
    <source>
        <dbReference type="EMBL" id="CAD7414462.1"/>
    </source>
</evidence>
<dbReference type="AlphaFoldDB" id="A0A7R9DJJ5"/>